<accession>A0ABU3ZIH7</accession>
<feature type="transmembrane region" description="Helical" evidence="1">
    <location>
        <begin position="138"/>
        <end position="157"/>
    </location>
</feature>
<dbReference type="RefSeq" id="WP_317522506.1">
    <property type="nucleotide sequence ID" value="NZ_JAWJZI010000004.1"/>
</dbReference>
<evidence type="ECO:0000313" key="3">
    <source>
        <dbReference type="Proteomes" id="UP001186452"/>
    </source>
</evidence>
<dbReference type="Proteomes" id="UP001186452">
    <property type="component" value="Unassembled WGS sequence"/>
</dbReference>
<feature type="transmembrane region" description="Helical" evidence="1">
    <location>
        <begin position="63"/>
        <end position="88"/>
    </location>
</feature>
<name>A0ABU3ZIH7_9GAMM</name>
<gene>
    <name evidence="2" type="ORF">R2X38_12175</name>
</gene>
<proteinExistence type="predicted"/>
<keyword evidence="1" id="KW-0812">Transmembrane</keyword>
<keyword evidence="1" id="KW-1133">Transmembrane helix</keyword>
<reference evidence="2 3" key="1">
    <citation type="submission" date="2023-10" db="EMBL/GenBank/DDBJ databases">
        <title>Marine bacteria isolated from horseshoe crab.</title>
        <authorList>
            <person name="Cheng T.H."/>
        </authorList>
    </citation>
    <scope>NUCLEOTIDE SEQUENCE [LARGE SCALE GENOMIC DNA]</scope>
    <source>
        <strain evidence="2 3">HSC6</strain>
    </source>
</reference>
<comment type="caution">
    <text evidence="2">The sequence shown here is derived from an EMBL/GenBank/DDBJ whole genome shotgun (WGS) entry which is preliminary data.</text>
</comment>
<keyword evidence="3" id="KW-1185">Reference proteome</keyword>
<sequence>MKIYLWHLWELLRTSFWFVPLFMMFLSAVIAIATIWVDLHVHLSGLPLQSWLISASPDNAAGLISTIASSIITVAGVVFSMTMVVLSLASSQLGPRLLRNFIRDPITQIGLGIFTSTFLYCLLILAWLLTLAESNVRLQLSLSIAIFLALTCLIMLIRYIHHVAVFIQADTLIQSVSDELCCAIDTLYPDDIHDDNTELVMNAGIDGPPSRFHIPSLSNGYIQAVDLQKLFLLAKEQESTIELLYQPGEFIIENIPLAIIYHHESPKKTVVKAINQCFIVGDVATPEQDIVFNVRQLEEVALRALSSGINDPRTAIACINRLTIALGLLLRRKFPPNNHYDENQNLCLIVNNVNFENIADAAFDQIRHNCNQNHAVSLSLLDSLLMLAKQAIRTVDKHAIEKHAVLVSNACIESSNEPVDRAKIEIKLKAIRETLQQNSATFTNI</sequence>
<protein>
    <submittedName>
        <fullName evidence="2">DUF2254 domain-containing protein</fullName>
    </submittedName>
</protein>
<keyword evidence="1" id="KW-0472">Membrane</keyword>
<evidence type="ECO:0000256" key="1">
    <source>
        <dbReference type="SAM" id="Phobius"/>
    </source>
</evidence>
<dbReference type="Pfam" id="PF10011">
    <property type="entry name" value="DUF2254"/>
    <property type="match status" value="1"/>
</dbReference>
<dbReference type="InterPro" id="IPR018723">
    <property type="entry name" value="DUF2254_membrane"/>
</dbReference>
<evidence type="ECO:0000313" key="2">
    <source>
        <dbReference type="EMBL" id="MDV5169749.1"/>
    </source>
</evidence>
<dbReference type="EMBL" id="JAWJZI010000004">
    <property type="protein sequence ID" value="MDV5169749.1"/>
    <property type="molecule type" value="Genomic_DNA"/>
</dbReference>
<feature type="transmembrane region" description="Helical" evidence="1">
    <location>
        <begin position="109"/>
        <end position="132"/>
    </location>
</feature>
<organism evidence="2 3">
    <name type="scientific">Photobacterium rosenbergii</name>
    <dbReference type="NCBI Taxonomy" id="294936"/>
    <lineage>
        <taxon>Bacteria</taxon>
        <taxon>Pseudomonadati</taxon>
        <taxon>Pseudomonadota</taxon>
        <taxon>Gammaproteobacteria</taxon>
        <taxon>Vibrionales</taxon>
        <taxon>Vibrionaceae</taxon>
        <taxon>Photobacterium</taxon>
    </lineage>
</organism>
<feature type="transmembrane region" description="Helical" evidence="1">
    <location>
        <begin position="21"/>
        <end position="43"/>
    </location>
</feature>